<sequence length="327" mass="36375">MAGLRSFISQFNSQALAIIGALTVGYISLKLLLSVLRGIKLYVLSRPLGLATNLKKLGAWAVITGATDGIGKAYAQQLAEKGINIVLISRTLEKLQNVAQEIETQYKVKTKVIAVDFTKGVEIYEEIEKELKGLEIGTLVNNVGMSYSYPEYFLEIPNVEKFIPDIINCNTLACTMMTKVVLPGMVERRKGAVINISSASGMLPGPLTTLYAATKVYMDFFARALQIEYASKGIIVQSVLPFFVTTKLSRIRHTSLFTPNPTQYVRSALGTVGLEQRTNGCLSHSIQGYINELAPEWLYYLVQGTMFRNVRALHYKKMQREAKKKEQ</sequence>
<dbReference type="GeneID" id="100371713"/>
<dbReference type="CDD" id="cd05356">
    <property type="entry name" value="17beta-HSD1_like_SDR_c"/>
    <property type="match status" value="1"/>
</dbReference>
<keyword evidence="3" id="KW-0560">Oxidoreductase</keyword>
<keyword evidence="7" id="KW-1133">Transmembrane helix</keyword>
<dbReference type="Proteomes" id="UP000694865">
    <property type="component" value="Unplaced"/>
</dbReference>
<keyword evidence="7" id="KW-0472">Membrane</keyword>
<comment type="similarity">
    <text evidence="5">Belongs to the short-chain dehydrogenases/reductases (SDR) family. 17-beta-HSD 3 subfamily.</text>
</comment>
<keyword evidence="7" id="KW-0812">Transmembrane</keyword>
<dbReference type="Gene3D" id="3.40.50.720">
    <property type="entry name" value="NAD(P)-binding Rossmann-like Domain"/>
    <property type="match status" value="1"/>
</dbReference>
<reference evidence="9" key="1">
    <citation type="submission" date="2025-08" db="UniProtKB">
        <authorList>
            <consortium name="RefSeq"/>
        </authorList>
    </citation>
    <scope>IDENTIFICATION</scope>
    <source>
        <tissue evidence="9">Testes</tissue>
    </source>
</reference>
<dbReference type="InterPro" id="IPR036291">
    <property type="entry name" value="NAD(P)-bd_dom_sf"/>
</dbReference>
<evidence type="ECO:0000256" key="2">
    <source>
        <dbReference type="ARBA" id="ARBA00022857"/>
    </source>
</evidence>
<dbReference type="RefSeq" id="XP_002733503.1">
    <property type="nucleotide sequence ID" value="XM_002733457.2"/>
</dbReference>
<evidence type="ECO:0000313" key="9">
    <source>
        <dbReference type="RefSeq" id="XP_002733503.1"/>
    </source>
</evidence>
<dbReference type="PANTHER" id="PTHR44889:SF1">
    <property type="entry name" value="INACTIVE HYDROXYSTEROID DEHYDROGENASE-LIKE PROTEIN 1"/>
    <property type="match status" value="1"/>
</dbReference>
<keyword evidence="2" id="KW-0521">NADP</keyword>
<organism evidence="8 9">
    <name type="scientific">Saccoglossus kowalevskii</name>
    <name type="common">Acorn worm</name>
    <dbReference type="NCBI Taxonomy" id="10224"/>
    <lineage>
        <taxon>Eukaryota</taxon>
        <taxon>Metazoa</taxon>
        <taxon>Hemichordata</taxon>
        <taxon>Enteropneusta</taxon>
        <taxon>Harrimaniidae</taxon>
        <taxon>Saccoglossus</taxon>
    </lineage>
</organism>
<dbReference type="PROSITE" id="PS00061">
    <property type="entry name" value="ADH_SHORT"/>
    <property type="match status" value="1"/>
</dbReference>
<keyword evidence="6" id="KW-0175">Coiled coil</keyword>
<dbReference type="SUPFAM" id="SSF51735">
    <property type="entry name" value="NAD(P)-binding Rossmann-fold domains"/>
    <property type="match status" value="1"/>
</dbReference>
<evidence type="ECO:0000256" key="4">
    <source>
        <dbReference type="ARBA" id="ARBA00023128"/>
    </source>
</evidence>
<dbReference type="InterPro" id="IPR052149">
    <property type="entry name" value="17-beta-HSD3-like"/>
</dbReference>
<gene>
    <name evidence="9" type="primary">LOC100371713</name>
</gene>
<evidence type="ECO:0000256" key="6">
    <source>
        <dbReference type="SAM" id="Coils"/>
    </source>
</evidence>
<protein>
    <submittedName>
        <fullName evidence="9">Estradiol 17-beta-dehydrogenase 12-B-like</fullName>
    </submittedName>
</protein>
<comment type="subcellular location">
    <subcellularLocation>
        <location evidence="1">Mitochondrion</location>
    </subcellularLocation>
</comment>
<name>A0ABM0GN01_SACKO</name>
<accession>A0ABM0GN01</accession>
<dbReference type="PRINTS" id="PR00081">
    <property type="entry name" value="GDHRDH"/>
</dbReference>
<evidence type="ECO:0000256" key="7">
    <source>
        <dbReference type="SAM" id="Phobius"/>
    </source>
</evidence>
<feature type="transmembrane region" description="Helical" evidence="7">
    <location>
        <begin position="15"/>
        <end position="36"/>
    </location>
</feature>
<evidence type="ECO:0000256" key="1">
    <source>
        <dbReference type="ARBA" id="ARBA00004173"/>
    </source>
</evidence>
<dbReference type="InterPro" id="IPR020904">
    <property type="entry name" value="Sc_DH/Rdtase_CS"/>
</dbReference>
<evidence type="ECO:0000256" key="3">
    <source>
        <dbReference type="ARBA" id="ARBA00023002"/>
    </source>
</evidence>
<feature type="coiled-coil region" evidence="6">
    <location>
        <begin position="85"/>
        <end position="112"/>
    </location>
</feature>
<proteinExistence type="inferred from homology"/>
<dbReference type="PRINTS" id="PR00080">
    <property type="entry name" value="SDRFAMILY"/>
</dbReference>
<dbReference type="PANTHER" id="PTHR44889">
    <property type="entry name" value="INACTIVE HYDROXYSTEROID DEHYDROGENASE-LIKE PROTEIN 1"/>
    <property type="match status" value="1"/>
</dbReference>
<keyword evidence="4" id="KW-0496">Mitochondrion</keyword>
<keyword evidence="8" id="KW-1185">Reference proteome</keyword>
<dbReference type="InterPro" id="IPR002347">
    <property type="entry name" value="SDR_fam"/>
</dbReference>
<dbReference type="Pfam" id="PF00106">
    <property type="entry name" value="adh_short"/>
    <property type="match status" value="1"/>
</dbReference>
<evidence type="ECO:0000313" key="8">
    <source>
        <dbReference type="Proteomes" id="UP000694865"/>
    </source>
</evidence>
<dbReference type="PIRSF" id="PIRSF000126">
    <property type="entry name" value="11-beta-HSD1"/>
    <property type="match status" value="1"/>
</dbReference>
<evidence type="ECO:0000256" key="5">
    <source>
        <dbReference type="ARBA" id="ARBA00038261"/>
    </source>
</evidence>